<dbReference type="EMBL" id="PJQL01000757">
    <property type="protein sequence ID" value="RCH92969.1"/>
    <property type="molecule type" value="Genomic_DNA"/>
</dbReference>
<evidence type="ECO:0000313" key="1">
    <source>
        <dbReference type="EMBL" id="RCH92969.1"/>
    </source>
</evidence>
<reference evidence="1 2" key="1">
    <citation type="journal article" date="2018" name="G3 (Bethesda)">
        <title>Phylogenetic and Phylogenomic Definition of Rhizopus Species.</title>
        <authorList>
            <person name="Gryganskyi A.P."/>
            <person name="Golan J."/>
            <person name="Dolatabadi S."/>
            <person name="Mondo S."/>
            <person name="Robb S."/>
            <person name="Idnurm A."/>
            <person name="Muszewska A."/>
            <person name="Steczkiewicz K."/>
            <person name="Masonjones S."/>
            <person name="Liao H.L."/>
            <person name="Gajdeczka M.T."/>
            <person name="Anike F."/>
            <person name="Vuek A."/>
            <person name="Anishchenko I.M."/>
            <person name="Voigt K."/>
            <person name="de Hoog G.S."/>
            <person name="Smith M.E."/>
            <person name="Heitman J."/>
            <person name="Vilgalys R."/>
            <person name="Stajich J.E."/>
        </authorList>
    </citation>
    <scope>NUCLEOTIDE SEQUENCE [LARGE SCALE GENOMIC DNA]</scope>
    <source>
        <strain evidence="1 2">CBS 357.93</strain>
    </source>
</reference>
<organism evidence="1 2">
    <name type="scientific">Rhizopus azygosporus</name>
    <name type="common">Rhizopus microsporus var. azygosporus</name>
    <dbReference type="NCBI Taxonomy" id="86630"/>
    <lineage>
        <taxon>Eukaryota</taxon>
        <taxon>Fungi</taxon>
        <taxon>Fungi incertae sedis</taxon>
        <taxon>Mucoromycota</taxon>
        <taxon>Mucoromycotina</taxon>
        <taxon>Mucoromycetes</taxon>
        <taxon>Mucorales</taxon>
        <taxon>Mucorineae</taxon>
        <taxon>Rhizopodaceae</taxon>
        <taxon>Rhizopus</taxon>
    </lineage>
</organism>
<dbReference type="AlphaFoldDB" id="A0A367JSY9"/>
<dbReference type="OrthoDB" id="2289478at2759"/>
<comment type="caution">
    <text evidence="1">The sequence shown here is derived from an EMBL/GenBank/DDBJ whole genome shotgun (WGS) entry which is preliminary data.</text>
</comment>
<accession>A0A367JSY9</accession>
<evidence type="ECO:0000313" key="2">
    <source>
        <dbReference type="Proteomes" id="UP000252139"/>
    </source>
</evidence>
<protein>
    <submittedName>
        <fullName evidence="1">Uncharacterized protein</fullName>
    </submittedName>
</protein>
<name>A0A367JSY9_RHIAZ</name>
<dbReference type="Proteomes" id="UP000252139">
    <property type="component" value="Unassembled WGS sequence"/>
</dbReference>
<gene>
    <name evidence="1" type="ORF">CU097_004690</name>
</gene>
<keyword evidence="2" id="KW-1185">Reference proteome</keyword>
<proteinExistence type="predicted"/>
<sequence>MFSYKYEQSKKQITLEYGISFDKHMVPVLFSAETIEMLPETNDDEQLAPRSVDISRWKRGTYKLSKEPIGFKNDDLLIGIDPGFRDLVTAVDVSHEHIINKQTTKDHTFSISNGNYKTMTQGVFAQIVPETGKKN</sequence>